<dbReference type="SUPFAM" id="SSF103473">
    <property type="entry name" value="MFS general substrate transporter"/>
    <property type="match status" value="1"/>
</dbReference>
<feature type="transmembrane region" description="Helical" evidence="8">
    <location>
        <begin position="137"/>
        <end position="164"/>
    </location>
</feature>
<comment type="similarity">
    <text evidence="2 8">Belongs to the major facilitator superfamily. Bcr/CmlA family.</text>
</comment>
<dbReference type="InterPro" id="IPR036259">
    <property type="entry name" value="MFS_trans_sf"/>
</dbReference>
<evidence type="ECO:0000256" key="5">
    <source>
        <dbReference type="ARBA" id="ARBA00022692"/>
    </source>
</evidence>
<evidence type="ECO:0000256" key="4">
    <source>
        <dbReference type="ARBA" id="ARBA00022475"/>
    </source>
</evidence>
<dbReference type="Gene3D" id="1.20.1720.10">
    <property type="entry name" value="Multidrug resistance protein D"/>
    <property type="match status" value="1"/>
</dbReference>
<feature type="transmembrane region" description="Helical" evidence="8">
    <location>
        <begin position="12"/>
        <end position="28"/>
    </location>
</feature>
<dbReference type="PROSITE" id="PS50850">
    <property type="entry name" value="MFS"/>
    <property type="match status" value="1"/>
</dbReference>
<comment type="subcellular location">
    <subcellularLocation>
        <location evidence="1 8">Cell membrane</location>
        <topology evidence="1 8">Multi-pass membrane protein</topology>
    </subcellularLocation>
</comment>
<feature type="transmembrane region" description="Helical" evidence="8">
    <location>
        <begin position="104"/>
        <end position="125"/>
    </location>
</feature>
<dbReference type="NCBIfam" id="NF008314">
    <property type="entry name" value="PRK11102.1"/>
    <property type="match status" value="1"/>
</dbReference>
<keyword evidence="6 8" id="KW-1133">Transmembrane helix</keyword>
<keyword evidence="5 8" id="KW-0812">Transmembrane</keyword>
<keyword evidence="7 8" id="KW-0472">Membrane</keyword>
<gene>
    <name evidence="10" type="ORF">MKY91_07760</name>
</gene>
<accession>A0ABU9VGK7</accession>
<evidence type="ECO:0000313" key="10">
    <source>
        <dbReference type="EMBL" id="MEN0643039.1"/>
    </source>
</evidence>
<organism evidence="10 11">
    <name type="scientific">Alkalicoccobacillus gibsonii</name>
    <dbReference type="NCBI Taxonomy" id="79881"/>
    <lineage>
        <taxon>Bacteria</taxon>
        <taxon>Bacillati</taxon>
        <taxon>Bacillota</taxon>
        <taxon>Bacilli</taxon>
        <taxon>Bacillales</taxon>
        <taxon>Bacillaceae</taxon>
        <taxon>Alkalicoccobacillus</taxon>
    </lineage>
</organism>
<protein>
    <recommendedName>
        <fullName evidence="8">Bcr/CflA family efflux transporter</fullName>
    </recommendedName>
</protein>
<feature type="transmembrane region" description="Helical" evidence="8">
    <location>
        <begin position="219"/>
        <end position="237"/>
    </location>
</feature>
<sequence>MTHNPTGKERLALAFLLSMLAVLGPLNIDMYLPSFPDIATDLKARESLVQLSLTACLFGLAVGQVVVGPISDSTGRRKPLIISVLLFALASILCALAPNITWLIIGRFLQGFTAAGGVVISRAVVRDVFSGTELTKFFALLMVINAVAPLAAPIVGGAILWFPFTNWSSIFYFLSFVGLLIVAMVLWKLKESHPHERRTPSSLSFTLKTFGELFRDRSFIGYALTLGFVHGGSFAYVSGTPFVYQGIYGVSPQTFSILFGINGLAIISGTWIVGRFAGRIAERVLLRSGVILATCATTFLLIMTIIEAPLVWIVVPIFIYMTSMGTILTTSYTLGIKKQAHRAGTASALLGLFPLLIGAMVAPLVGLAEASAVPMGLILFSTCLVALGCFFFITTKEEV</sequence>
<feature type="transmembrane region" description="Helical" evidence="8">
    <location>
        <begin position="312"/>
        <end position="334"/>
    </location>
</feature>
<evidence type="ECO:0000259" key="9">
    <source>
        <dbReference type="PROSITE" id="PS50850"/>
    </source>
</evidence>
<dbReference type="InterPro" id="IPR011701">
    <property type="entry name" value="MFS"/>
</dbReference>
<name>A0ABU9VGK7_9BACI</name>
<evidence type="ECO:0000313" key="11">
    <source>
        <dbReference type="Proteomes" id="UP001418796"/>
    </source>
</evidence>
<evidence type="ECO:0000256" key="1">
    <source>
        <dbReference type="ARBA" id="ARBA00004651"/>
    </source>
</evidence>
<evidence type="ECO:0000256" key="7">
    <source>
        <dbReference type="ARBA" id="ARBA00023136"/>
    </source>
</evidence>
<keyword evidence="11" id="KW-1185">Reference proteome</keyword>
<feature type="domain" description="Major facilitator superfamily (MFS) profile" evidence="9">
    <location>
        <begin position="13"/>
        <end position="399"/>
    </location>
</feature>
<dbReference type="InterPro" id="IPR004812">
    <property type="entry name" value="Efflux_drug-R_Bcr/CmlA"/>
</dbReference>
<dbReference type="NCBIfam" id="TIGR00710">
    <property type="entry name" value="efflux_Bcr_CflA"/>
    <property type="match status" value="1"/>
</dbReference>
<feature type="transmembrane region" description="Helical" evidence="8">
    <location>
        <begin position="257"/>
        <end position="277"/>
    </location>
</feature>
<evidence type="ECO:0000256" key="6">
    <source>
        <dbReference type="ARBA" id="ARBA00022989"/>
    </source>
</evidence>
<dbReference type="EMBL" id="JBCITK010000001">
    <property type="protein sequence ID" value="MEN0643039.1"/>
    <property type="molecule type" value="Genomic_DNA"/>
</dbReference>
<feature type="transmembrane region" description="Helical" evidence="8">
    <location>
        <begin position="48"/>
        <end position="67"/>
    </location>
</feature>
<dbReference type="Pfam" id="PF07690">
    <property type="entry name" value="MFS_1"/>
    <property type="match status" value="1"/>
</dbReference>
<dbReference type="PANTHER" id="PTHR23502:SF132">
    <property type="entry name" value="POLYAMINE TRANSPORTER 2-RELATED"/>
    <property type="match status" value="1"/>
</dbReference>
<dbReference type="CDD" id="cd17320">
    <property type="entry name" value="MFS_MdfA_MDR_like"/>
    <property type="match status" value="1"/>
</dbReference>
<keyword evidence="4 8" id="KW-1003">Cell membrane</keyword>
<feature type="transmembrane region" description="Helical" evidence="8">
    <location>
        <begin position="372"/>
        <end position="393"/>
    </location>
</feature>
<dbReference type="Proteomes" id="UP001418796">
    <property type="component" value="Unassembled WGS sequence"/>
</dbReference>
<feature type="transmembrane region" description="Helical" evidence="8">
    <location>
        <begin position="284"/>
        <end position="306"/>
    </location>
</feature>
<evidence type="ECO:0000256" key="3">
    <source>
        <dbReference type="ARBA" id="ARBA00022448"/>
    </source>
</evidence>
<keyword evidence="3 8" id="KW-0813">Transport</keyword>
<dbReference type="RefSeq" id="WP_343130052.1">
    <property type="nucleotide sequence ID" value="NZ_JBCITK010000001.1"/>
</dbReference>
<feature type="transmembrane region" description="Helical" evidence="8">
    <location>
        <begin position="170"/>
        <end position="189"/>
    </location>
</feature>
<comment type="caution">
    <text evidence="10">The sequence shown here is derived from an EMBL/GenBank/DDBJ whole genome shotgun (WGS) entry which is preliminary data.</text>
</comment>
<proteinExistence type="inferred from homology"/>
<evidence type="ECO:0000256" key="2">
    <source>
        <dbReference type="ARBA" id="ARBA00006236"/>
    </source>
</evidence>
<feature type="transmembrane region" description="Helical" evidence="8">
    <location>
        <begin position="79"/>
        <end position="98"/>
    </location>
</feature>
<dbReference type="InterPro" id="IPR020846">
    <property type="entry name" value="MFS_dom"/>
</dbReference>
<dbReference type="PANTHER" id="PTHR23502">
    <property type="entry name" value="MAJOR FACILITATOR SUPERFAMILY"/>
    <property type="match status" value="1"/>
</dbReference>
<reference evidence="10 11" key="1">
    <citation type="submission" date="2024-03" db="EMBL/GenBank/DDBJ databases">
        <title>Bacilli Hybrid Assemblies.</title>
        <authorList>
            <person name="Kovac J."/>
        </authorList>
    </citation>
    <scope>NUCLEOTIDE SEQUENCE [LARGE SCALE GENOMIC DNA]</scope>
    <source>
        <strain evidence="10 11">FSL R7-0666</strain>
    </source>
</reference>
<evidence type="ECO:0000256" key="8">
    <source>
        <dbReference type="RuleBase" id="RU365088"/>
    </source>
</evidence>
<feature type="transmembrane region" description="Helical" evidence="8">
    <location>
        <begin position="346"/>
        <end position="366"/>
    </location>
</feature>